<dbReference type="InterPro" id="IPR006571">
    <property type="entry name" value="TLDc_dom"/>
</dbReference>
<dbReference type="CDD" id="cd18316">
    <property type="entry name" value="BTB_POZ_KCTD-like"/>
    <property type="match status" value="1"/>
</dbReference>
<evidence type="ECO:0000259" key="1">
    <source>
        <dbReference type="PROSITE" id="PS51886"/>
    </source>
</evidence>
<dbReference type="GO" id="GO:0051260">
    <property type="term" value="P:protein homooligomerization"/>
    <property type="evidence" value="ECO:0007669"/>
    <property type="project" value="InterPro"/>
</dbReference>
<dbReference type="SUPFAM" id="SSF54695">
    <property type="entry name" value="POZ domain"/>
    <property type="match status" value="1"/>
</dbReference>
<dbReference type="PANTHER" id="PTHR14499">
    <property type="entry name" value="POTASSIUM CHANNEL TETRAMERIZATION DOMAIN-CONTAINING"/>
    <property type="match status" value="1"/>
</dbReference>
<keyword evidence="3" id="KW-1185">Reference proteome</keyword>
<protein>
    <recommendedName>
        <fullName evidence="1">TLDc domain-containing protein</fullName>
    </recommendedName>
</protein>
<dbReference type="InterPro" id="IPR003131">
    <property type="entry name" value="T1-type_BTB"/>
</dbReference>
<dbReference type="OrthoDB" id="45512at2759"/>
<organism evidence="2 3">
    <name type="scientific">Brachionus calyciflorus</name>
    <dbReference type="NCBI Taxonomy" id="104777"/>
    <lineage>
        <taxon>Eukaryota</taxon>
        <taxon>Metazoa</taxon>
        <taxon>Spiralia</taxon>
        <taxon>Gnathifera</taxon>
        <taxon>Rotifera</taxon>
        <taxon>Eurotatoria</taxon>
        <taxon>Monogononta</taxon>
        <taxon>Pseudotrocha</taxon>
        <taxon>Ploima</taxon>
        <taxon>Brachionidae</taxon>
        <taxon>Brachionus</taxon>
    </lineage>
</organism>
<dbReference type="Proteomes" id="UP000663879">
    <property type="component" value="Unassembled WGS sequence"/>
</dbReference>
<accession>A0A814FQ74</accession>
<dbReference type="PANTHER" id="PTHR14499:SF136">
    <property type="entry name" value="GH08630P"/>
    <property type="match status" value="1"/>
</dbReference>
<dbReference type="SMART" id="SM00584">
    <property type="entry name" value="TLDc"/>
    <property type="match status" value="1"/>
</dbReference>
<comment type="caution">
    <text evidence="2">The sequence shown here is derived from an EMBL/GenBank/DDBJ whole genome shotgun (WGS) entry which is preliminary data.</text>
</comment>
<dbReference type="InterPro" id="IPR000210">
    <property type="entry name" value="BTB/POZ_dom"/>
</dbReference>
<gene>
    <name evidence="2" type="ORF">OXX778_LOCUS15588</name>
</gene>
<dbReference type="PROSITE" id="PS51886">
    <property type="entry name" value="TLDC"/>
    <property type="match status" value="1"/>
</dbReference>
<dbReference type="InterPro" id="IPR011333">
    <property type="entry name" value="SKP1/BTB/POZ_sf"/>
</dbReference>
<dbReference type="Gene3D" id="3.30.710.10">
    <property type="entry name" value="Potassium Channel Kv1.1, Chain A"/>
    <property type="match status" value="1"/>
</dbReference>
<dbReference type="Pfam" id="PF02214">
    <property type="entry name" value="BTB_2"/>
    <property type="match status" value="1"/>
</dbReference>
<dbReference type="Pfam" id="PF07534">
    <property type="entry name" value="TLD"/>
    <property type="match status" value="1"/>
</dbReference>
<dbReference type="SMART" id="SM00225">
    <property type="entry name" value="BTB"/>
    <property type="match status" value="1"/>
</dbReference>
<sequence>MSESLPDLLKSFDSNLKFVTESFDETKSLFNQCDQKYTHLNNDLYNLQSTVKLIIDKAKQDKIISNPLEENVTKLNIGGRIFSTLKSTLTKELKDKDSKPYPPHMFHLIFNGSKKFDIDEHNNAIFIDRDPKYFSHVLDYLRYGDSGFVIPEDIDLKKLYLEGKFYQIKGLEDMFLVSHLNSLDSKILSQIEVKKFYDLCNIRKDARWKLLYRASVDGFYGETFHSKCDGIGGTLTFIKTTYGYIFGGYTTQLWDNRGHSSKKDDNAFVFSLKNYLKTPKNMNSLKTDRSIHCICNLGPSFGECFKLSYKSDTAHSESELDNSYQNDSSPKYLLAGQKKFLCEEIEVFQIF</sequence>
<feature type="domain" description="TLDc" evidence="1">
    <location>
        <begin position="181"/>
        <end position="351"/>
    </location>
</feature>
<dbReference type="AlphaFoldDB" id="A0A814FQ74"/>
<evidence type="ECO:0000313" key="3">
    <source>
        <dbReference type="Proteomes" id="UP000663879"/>
    </source>
</evidence>
<evidence type="ECO:0000313" key="2">
    <source>
        <dbReference type="EMBL" id="CAF0984347.1"/>
    </source>
</evidence>
<reference evidence="2" key="1">
    <citation type="submission" date="2021-02" db="EMBL/GenBank/DDBJ databases">
        <authorList>
            <person name="Nowell W R."/>
        </authorList>
    </citation>
    <scope>NUCLEOTIDE SEQUENCE</scope>
    <source>
        <strain evidence="2">Ploen Becks lab</strain>
    </source>
</reference>
<name>A0A814FQ74_9BILA</name>
<proteinExistence type="predicted"/>
<dbReference type="EMBL" id="CAJNOC010003479">
    <property type="protein sequence ID" value="CAF0984347.1"/>
    <property type="molecule type" value="Genomic_DNA"/>
</dbReference>